<feature type="non-terminal residue" evidence="1">
    <location>
        <position position="1"/>
    </location>
</feature>
<gene>
    <name evidence="1" type="ORF">HFQ381_LOCUS31719</name>
</gene>
<dbReference type="AlphaFoldDB" id="A0A820ZWA2"/>
<sequence>CYQRLFGPKCVGYGNGSTTLSTGS</sequence>
<protein>
    <submittedName>
        <fullName evidence="1">Uncharacterized protein</fullName>
    </submittedName>
</protein>
<accession>A0A820ZWA2</accession>
<name>A0A820ZWA2_9BILA</name>
<organism evidence="1 2">
    <name type="scientific">Rotaria socialis</name>
    <dbReference type="NCBI Taxonomy" id="392032"/>
    <lineage>
        <taxon>Eukaryota</taxon>
        <taxon>Metazoa</taxon>
        <taxon>Spiralia</taxon>
        <taxon>Gnathifera</taxon>
        <taxon>Rotifera</taxon>
        <taxon>Eurotatoria</taxon>
        <taxon>Bdelloidea</taxon>
        <taxon>Philodinida</taxon>
        <taxon>Philodinidae</taxon>
        <taxon>Rotaria</taxon>
    </lineage>
</organism>
<reference evidence="1" key="1">
    <citation type="submission" date="2021-02" db="EMBL/GenBank/DDBJ databases">
        <authorList>
            <person name="Nowell W R."/>
        </authorList>
    </citation>
    <scope>NUCLEOTIDE SEQUENCE</scope>
</reference>
<proteinExistence type="predicted"/>
<evidence type="ECO:0000313" key="2">
    <source>
        <dbReference type="Proteomes" id="UP000663851"/>
    </source>
</evidence>
<dbReference type="EMBL" id="CAJOBO010006762">
    <property type="protein sequence ID" value="CAF4565660.1"/>
    <property type="molecule type" value="Genomic_DNA"/>
</dbReference>
<dbReference type="Proteomes" id="UP000663851">
    <property type="component" value="Unassembled WGS sequence"/>
</dbReference>
<comment type="caution">
    <text evidence="1">The sequence shown here is derived from an EMBL/GenBank/DDBJ whole genome shotgun (WGS) entry which is preliminary data.</text>
</comment>
<evidence type="ECO:0000313" key="1">
    <source>
        <dbReference type="EMBL" id="CAF4565660.1"/>
    </source>
</evidence>